<feature type="non-terminal residue" evidence="1">
    <location>
        <position position="1"/>
    </location>
</feature>
<keyword evidence="2" id="KW-1185">Reference proteome</keyword>
<protein>
    <submittedName>
        <fullName evidence="1">Uncharacterized protein</fullName>
    </submittedName>
</protein>
<name>A0A7J7LXU4_9MAGN</name>
<gene>
    <name evidence="1" type="ORF">GIB67_016786</name>
</gene>
<sequence length="65" mass="7366">YFNVCTKDAYLHSIVRCNENPITATAAVSYINKKSIHHHIYVLKRSHSQPKNHGAIVVCPCHHEA</sequence>
<dbReference type="Proteomes" id="UP000541444">
    <property type="component" value="Unassembled WGS sequence"/>
</dbReference>
<evidence type="ECO:0000313" key="2">
    <source>
        <dbReference type="Proteomes" id="UP000541444"/>
    </source>
</evidence>
<proteinExistence type="predicted"/>
<organism evidence="1 2">
    <name type="scientific">Kingdonia uniflora</name>
    <dbReference type="NCBI Taxonomy" id="39325"/>
    <lineage>
        <taxon>Eukaryota</taxon>
        <taxon>Viridiplantae</taxon>
        <taxon>Streptophyta</taxon>
        <taxon>Embryophyta</taxon>
        <taxon>Tracheophyta</taxon>
        <taxon>Spermatophyta</taxon>
        <taxon>Magnoliopsida</taxon>
        <taxon>Ranunculales</taxon>
        <taxon>Circaeasteraceae</taxon>
        <taxon>Kingdonia</taxon>
    </lineage>
</organism>
<reference evidence="1 2" key="1">
    <citation type="journal article" date="2020" name="IScience">
        <title>Genome Sequencing of the Endangered Kingdonia uniflora (Circaeasteraceae, Ranunculales) Reveals Potential Mechanisms of Evolutionary Specialization.</title>
        <authorList>
            <person name="Sun Y."/>
            <person name="Deng T."/>
            <person name="Zhang A."/>
            <person name="Moore M.J."/>
            <person name="Landis J.B."/>
            <person name="Lin N."/>
            <person name="Zhang H."/>
            <person name="Zhang X."/>
            <person name="Huang J."/>
            <person name="Zhang X."/>
            <person name="Sun H."/>
            <person name="Wang H."/>
        </authorList>
    </citation>
    <scope>NUCLEOTIDE SEQUENCE [LARGE SCALE GENOMIC DNA]</scope>
    <source>
        <strain evidence="1">TB1705</strain>
        <tissue evidence="1">Leaf</tissue>
    </source>
</reference>
<comment type="caution">
    <text evidence="1">The sequence shown here is derived from an EMBL/GenBank/DDBJ whole genome shotgun (WGS) entry which is preliminary data.</text>
</comment>
<dbReference type="EMBL" id="JACGCM010001910">
    <property type="protein sequence ID" value="KAF6147429.1"/>
    <property type="molecule type" value="Genomic_DNA"/>
</dbReference>
<evidence type="ECO:0000313" key="1">
    <source>
        <dbReference type="EMBL" id="KAF6147429.1"/>
    </source>
</evidence>
<dbReference type="AlphaFoldDB" id="A0A7J7LXU4"/>
<accession>A0A7J7LXU4</accession>